<keyword evidence="3" id="KW-1185">Reference proteome</keyword>
<reference evidence="2" key="1">
    <citation type="submission" date="2020-07" db="EMBL/GenBank/DDBJ databases">
        <title>Multicomponent nature underlies the extraordinary mechanical properties of spider dragline silk.</title>
        <authorList>
            <person name="Kono N."/>
            <person name="Nakamura H."/>
            <person name="Mori M."/>
            <person name="Yoshida Y."/>
            <person name="Ohtoshi R."/>
            <person name="Malay A.D."/>
            <person name="Moran D.A.P."/>
            <person name="Tomita M."/>
            <person name="Numata K."/>
            <person name="Arakawa K."/>
        </authorList>
    </citation>
    <scope>NUCLEOTIDE SEQUENCE</scope>
</reference>
<keyword evidence="1" id="KW-0812">Transmembrane</keyword>
<evidence type="ECO:0000313" key="2">
    <source>
        <dbReference type="EMBL" id="GFQ65825.1"/>
    </source>
</evidence>
<accession>A0A8X6K5W4</accession>
<proteinExistence type="predicted"/>
<sequence length="90" mass="10151">MKHTPCALQWSAFVCDIILICAIDIIVNLLQFHSLAQRHSLIDYKFLWGIATNLTKSHSTTLSSECFFHTKVTVLDNLITHLQIAQVVGI</sequence>
<evidence type="ECO:0000256" key="1">
    <source>
        <dbReference type="SAM" id="Phobius"/>
    </source>
</evidence>
<name>A0A8X6K5W4_TRICU</name>
<protein>
    <submittedName>
        <fullName evidence="2">Uncharacterized protein</fullName>
    </submittedName>
</protein>
<comment type="caution">
    <text evidence="2">The sequence shown here is derived from an EMBL/GenBank/DDBJ whole genome shotgun (WGS) entry which is preliminary data.</text>
</comment>
<gene>
    <name evidence="2" type="ORF">TNCT_708431</name>
</gene>
<feature type="transmembrane region" description="Helical" evidence="1">
    <location>
        <begin position="7"/>
        <end position="30"/>
    </location>
</feature>
<dbReference type="EMBL" id="BMAO01020229">
    <property type="protein sequence ID" value="GFQ65825.1"/>
    <property type="molecule type" value="Genomic_DNA"/>
</dbReference>
<dbReference type="Proteomes" id="UP000887116">
    <property type="component" value="Unassembled WGS sequence"/>
</dbReference>
<keyword evidence="1" id="KW-1133">Transmembrane helix</keyword>
<evidence type="ECO:0000313" key="3">
    <source>
        <dbReference type="Proteomes" id="UP000887116"/>
    </source>
</evidence>
<dbReference type="AlphaFoldDB" id="A0A8X6K5W4"/>
<keyword evidence="1" id="KW-0472">Membrane</keyword>
<organism evidence="2 3">
    <name type="scientific">Trichonephila clavata</name>
    <name type="common">Joro spider</name>
    <name type="synonym">Nephila clavata</name>
    <dbReference type="NCBI Taxonomy" id="2740835"/>
    <lineage>
        <taxon>Eukaryota</taxon>
        <taxon>Metazoa</taxon>
        <taxon>Ecdysozoa</taxon>
        <taxon>Arthropoda</taxon>
        <taxon>Chelicerata</taxon>
        <taxon>Arachnida</taxon>
        <taxon>Araneae</taxon>
        <taxon>Araneomorphae</taxon>
        <taxon>Entelegynae</taxon>
        <taxon>Araneoidea</taxon>
        <taxon>Nephilidae</taxon>
        <taxon>Trichonephila</taxon>
    </lineage>
</organism>